<name>A0ABT8QMU7_9FIRM</name>
<proteinExistence type="predicted"/>
<evidence type="ECO:0000313" key="3">
    <source>
        <dbReference type="Proteomes" id="UP001176021"/>
    </source>
</evidence>
<keyword evidence="1" id="KW-1133">Transmembrane helix</keyword>
<organism evidence="2 3">
    <name type="scientific">Desulfosporosinus nitroreducens</name>
    <dbReference type="NCBI Taxonomy" id="2018668"/>
    <lineage>
        <taxon>Bacteria</taxon>
        <taxon>Bacillati</taxon>
        <taxon>Bacillota</taxon>
        <taxon>Clostridia</taxon>
        <taxon>Eubacteriales</taxon>
        <taxon>Desulfitobacteriaceae</taxon>
        <taxon>Desulfosporosinus</taxon>
    </lineage>
</organism>
<keyword evidence="1" id="KW-0472">Membrane</keyword>
<reference evidence="2" key="1">
    <citation type="submission" date="2022-05" db="EMBL/GenBank/DDBJ databases">
        <title>Expanded diversity of anoxic marine methylotrophy in a Black Sea sulfate reducing microorganism.</title>
        <authorList>
            <person name="Fischer P.Q."/>
            <person name="Stams A.J.M."/>
            <person name="Villanueva L."/>
            <person name="Sousa D.Z."/>
        </authorList>
    </citation>
    <scope>NUCLEOTIDE SEQUENCE</scope>
    <source>
        <strain evidence="2">P130</strain>
    </source>
</reference>
<keyword evidence="3" id="KW-1185">Reference proteome</keyword>
<dbReference type="RefSeq" id="WP_301999197.1">
    <property type="nucleotide sequence ID" value="NZ_JAMJEV010000005.1"/>
</dbReference>
<dbReference type="EMBL" id="JAMJEV010000005">
    <property type="protein sequence ID" value="MDO0822654.1"/>
    <property type="molecule type" value="Genomic_DNA"/>
</dbReference>
<comment type="caution">
    <text evidence="2">The sequence shown here is derived from an EMBL/GenBank/DDBJ whole genome shotgun (WGS) entry which is preliminary data.</text>
</comment>
<sequence length="117" mass="13429">MGCMKALRKGVQTRIIAIPFGLALIPFTIWGILEFFNGNRDYFGLVILIISPALVYFGTANKLGDVQIQIEKENKRFRVYDFERKLNEGHLNIRIFNCSFVSMCLNPHDYTLIQLVG</sequence>
<protein>
    <submittedName>
        <fullName evidence="2">SurA N-terminal domain-containing protein</fullName>
    </submittedName>
</protein>
<dbReference type="Proteomes" id="UP001176021">
    <property type="component" value="Unassembled WGS sequence"/>
</dbReference>
<evidence type="ECO:0000313" key="2">
    <source>
        <dbReference type="EMBL" id="MDO0822654.1"/>
    </source>
</evidence>
<gene>
    <name evidence="2" type="ORF">M8H41_07285</name>
</gene>
<keyword evidence="1" id="KW-0812">Transmembrane</keyword>
<feature type="transmembrane region" description="Helical" evidence="1">
    <location>
        <begin position="42"/>
        <end position="59"/>
    </location>
</feature>
<accession>A0ABT8QMU7</accession>
<feature type="transmembrane region" description="Helical" evidence="1">
    <location>
        <begin position="15"/>
        <end position="36"/>
    </location>
</feature>
<evidence type="ECO:0000256" key="1">
    <source>
        <dbReference type="SAM" id="Phobius"/>
    </source>
</evidence>